<sequence>MFLALLSCKDQQHADDLWFSPILVNHIEQKNYKGYTKALESFTHNYLKIIDSINRQYPIVVVDTNKYDDTQNMYTMEIGIKKNLDRRIKAAEKYYVKYIRNVTKKQNQHMMVENGFQDIAVYPKDIQRVYNYKEIQFLVNVGRLKNLTYVGELLPPLPDTSANVNVSIDTVTISGAFDDAEICYLKRLINNSGVLWQKDWLERDEKSKINFVPNFLKDHPLKTDYFMNIKVSKDEEGKLVFLFDYGAMAGEVNTLIPQRLSKKLVLSNEFDQQIKPLEINREIGLSIKQFIDNQLFITNK</sequence>
<organism evidence="1 2">
    <name type="scientific">Olivibacter ginsenosidimutans</name>
    <dbReference type="NCBI Taxonomy" id="1176537"/>
    <lineage>
        <taxon>Bacteria</taxon>
        <taxon>Pseudomonadati</taxon>
        <taxon>Bacteroidota</taxon>
        <taxon>Sphingobacteriia</taxon>
        <taxon>Sphingobacteriales</taxon>
        <taxon>Sphingobacteriaceae</taxon>
        <taxon>Olivibacter</taxon>
    </lineage>
</organism>
<accession>A0ABP9ABZ6</accession>
<proteinExistence type="predicted"/>
<evidence type="ECO:0000313" key="2">
    <source>
        <dbReference type="Proteomes" id="UP001501411"/>
    </source>
</evidence>
<comment type="caution">
    <text evidence="1">The sequence shown here is derived from an EMBL/GenBank/DDBJ whole genome shotgun (WGS) entry which is preliminary data.</text>
</comment>
<keyword evidence="2" id="KW-1185">Reference proteome</keyword>
<dbReference type="EMBL" id="BAABIQ010000001">
    <property type="protein sequence ID" value="GAA4778198.1"/>
    <property type="molecule type" value="Genomic_DNA"/>
</dbReference>
<dbReference type="Proteomes" id="UP001501411">
    <property type="component" value="Unassembled WGS sequence"/>
</dbReference>
<evidence type="ECO:0000313" key="1">
    <source>
        <dbReference type="EMBL" id="GAA4778198.1"/>
    </source>
</evidence>
<gene>
    <name evidence="1" type="ORF">GCM10023231_00890</name>
</gene>
<evidence type="ECO:0008006" key="3">
    <source>
        <dbReference type="Google" id="ProtNLM"/>
    </source>
</evidence>
<name>A0ABP9ABZ6_9SPHI</name>
<protein>
    <recommendedName>
        <fullName evidence="3">DUF4837 family protein</fullName>
    </recommendedName>
</protein>
<reference evidence="2" key="1">
    <citation type="journal article" date="2019" name="Int. J. Syst. Evol. Microbiol.">
        <title>The Global Catalogue of Microorganisms (GCM) 10K type strain sequencing project: providing services to taxonomists for standard genome sequencing and annotation.</title>
        <authorList>
            <consortium name="The Broad Institute Genomics Platform"/>
            <consortium name="The Broad Institute Genome Sequencing Center for Infectious Disease"/>
            <person name="Wu L."/>
            <person name="Ma J."/>
        </authorList>
    </citation>
    <scope>NUCLEOTIDE SEQUENCE [LARGE SCALE GENOMIC DNA]</scope>
    <source>
        <strain evidence="2">JCM 18200</strain>
    </source>
</reference>